<dbReference type="Proteomes" id="UP000425480">
    <property type="component" value="Segment"/>
</dbReference>
<proteinExistence type="predicted"/>
<keyword evidence="3" id="KW-1185">Reference proteome</keyword>
<accession>A0A649VU54</accession>
<dbReference type="SMART" id="SM01110">
    <property type="entry name" value="Cutinase"/>
    <property type="match status" value="1"/>
</dbReference>
<gene>
    <name evidence="2" type="primary">42</name>
    <name evidence="2" type="ORF">SEA_EMOORE_42</name>
</gene>
<dbReference type="SUPFAM" id="SSF53474">
    <property type="entry name" value="alpha/beta-Hydrolases"/>
    <property type="match status" value="1"/>
</dbReference>
<dbReference type="Gene3D" id="3.40.50.1820">
    <property type="entry name" value="alpha/beta hydrolase"/>
    <property type="match status" value="1"/>
</dbReference>
<dbReference type="InterPro" id="IPR029058">
    <property type="entry name" value="AB_hydrolase_fold"/>
</dbReference>
<keyword evidence="1" id="KW-0378">Hydrolase</keyword>
<organism evidence="2 3">
    <name type="scientific">Gordonia phage EMoore</name>
    <dbReference type="NCBI Taxonomy" id="2656534"/>
    <lineage>
        <taxon>Viruses</taxon>
        <taxon>Duplodnaviria</taxon>
        <taxon>Heunggongvirae</taxon>
        <taxon>Uroviricota</taxon>
        <taxon>Caudoviricetes</taxon>
        <taxon>Stackebrandtviridae</taxon>
        <taxon>Schenleyvirinae</taxon>
        <taxon>Leonardvirus</taxon>
        <taxon>Leonardvirus emoore</taxon>
    </lineage>
</organism>
<dbReference type="RefSeq" id="YP_010002348.1">
    <property type="nucleotide sequence ID" value="NC_053243.1"/>
</dbReference>
<dbReference type="InterPro" id="IPR000675">
    <property type="entry name" value="Cutinase/axe"/>
</dbReference>
<dbReference type="EMBL" id="MN586047">
    <property type="protein sequence ID" value="QGJ95828.1"/>
    <property type="molecule type" value="Genomic_DNA"/>
</dbReference>
<sequence>MSTVYLLTFRGIDERLTGNMLDRLAYPLPTGWMRVEVPWTASYGRTSSYARSLEQGMALGEQTIREIKAAEPWAKIILAGYSGGAALAGNLANKLPSLIDGVVLVADPNYPGTGGDFGIAGARRVNAVPVRYVVNPGDIICCCPALSPLRILATLSPRMALGERSAWAADVRQKLADRKTRLEMAEQIGPWWLPATWARYDRAKVGVDGYLSGREHQAAYTRAAPGGSLMARARVWLLDLVG</sequence>
<protein>
    <submittedName>
        <fullName evidence="2">Lysin B</fullName>
    </submittedName>
</protein>
<dbReference type="Pfam" id="PF01083">
    <property type="entry name" value="Cutinase"/>
    <property type="match status" value="1"/>
</dbReference>
<evidence type="ECO:0000256" key="1">
    <source>
        <dbReference type="ARBA" id="ARBA00022801"/>
    </source>
</evidence>
<dbReference type="GO" id="GO:0016787">
    <property type="term" value="F:hydrolase activity"/>
    <property type="evidence" value="ECO:0007669"/>
    <property type="project" value="UniProtKB-KW"/>
</dbReference>
<name>A0A649VU54_9CAUD</name>
<evidence type="ECO:0000313" key="3">
    <source>
        <dbReference type="Proteomes" id="UP000425480"/>
    </source>
</evidence>
<dbReference type="KEGG" id="vg:63026897"/>
<evidence type="ECO:0000313" key="2">
    <source>
        <dbReference type="EMBL" id="QGJ95828.1"/>
    </source>
</evidence>
<dbReference type="GeneID" id="63026897"/>
<reference evidence="2 3" key="1">
    <citation type="submission" date="2019-10" db="EMBL/GenBank/DDBJ databases">
        <authorList>
            <person name="Case Z.W."/>
            <person name="Garlena R.A."/>
            <person name="Russell D.A."/>
            <person name="Pope W.H."/>
            <person name="Jacobs-Sera D."/>
            <person name="Hatfull G.F."/>
        </authorList>
    </citation>
    <scope>NUCLEOTIDE SEQUENCE [LARGE SCALE GENOMIC DNA]</scope>
</reference>